<sequence length="112" mass="12866">MQYRCPQCQSVKIMPVPQSGQATRPDVPKSLVILVFSIFLLLLLVISSIVLWIFSNGAGTNLQVATIIVFFITLIAGFLFWRDLPSFKISMQAFMQSQKIWKCRDCSHQWQR</sequence>
<feature type="transmembrane region" description="Helical" evidence="1">
    <location>
        <begin position="31"/>
        <end position="54"/>
    </location>
</feature>
<dbReference type="AlphaFoldDB" id="A0A217EGW0"/>
<gene>
    <name evidence="2" type="ORF">SAMN05444584_1710</name>
</gene>
<feature type="transmembrane region" description="Helical" evidence="1">
    <location>
        <begin position="60"/>
        <end position="81"/>
    </location>
</feature>
<dbReference type="OrthoDB" id="6712598at2"/>
<name>A0A217EGW0_9GAMM</name>
<evidence type="ECO:0000313" key="3">
    <source>
        <dbReference type="Proteomes" id="UP000243463"/>
    </source>
</evidence>
<dbReference type="RefSeq" id="WP_088823790.1">
    <property type="nucleotide sequence ID" value="NZ_FZLN01000003.1"/>
</dbReference>
<proteinExistence type="predicted"/>
<keyword evidence="1" id="KW-0472">Membrane</keyword>
<keyword evidence="1" id="KW-0812">Transmembrane</keyword>
<keyword evidence="1" id="KW-1133">Transmembrane helix</keyword>
<dbReference type="Proteomes" id="UP000243463">
    <property type="component" value="Unassembled WGS sequence"/>
</dbReference>
<organism evidence="2 3">
    <name type="scientific">Acinetobacter apis</name>
    <dbReference type="NCBI Taxonomy" id="1229165"/>
    <lineage>
        <taxon>Bacteria</taxon>
        <taxon>Pseudomonadati</taxon>
        <taxon>Pseudomonadota</taxon>
        <taxon>Gammaproteobacteria</taxon>
        <taxon>Moraxellales</taxon>
        <taxon>Moraxellaceae</taxon>
        <taxon>Acinetobacter</taxon>
    </lineage>
</organism>
<keyword evidence="3" id="KW-1185">Reference proteome</keyword>
<reference evidence="3" key="1">
    <citation type="submission" date="2017-06" db="EMBL/GenBank/DDBJ databases">
        <authorList>
            <person name="Varghese N."/>
            <person name="Submissions S."/>
        </authorList>
    </citation>
    <scope>NUCLEOTIDE SEQUENCE [LARGE SCALE GENOMIC DNA]</scope>
    <source>
        <strain evidence="3">ANC 5114</strain>
    </source>
</reference>
<evidence type="ECO:0000313" key="2">
    <source>
        <dbReference type="EMBL" id="SNQ29743.1"/>
    </source>
</evidence>
<dbReference type="EMBL" id="FZLN01000003">
    <property type="protein sequence ID" value="SNQ29743.1"/>
    <property type="molecule type" value="Genomic_DNA"/>
</dbReference>
<evidence type="ECO:0000256" key="1">
    <source>
        <dbReference type="SAM" id="Phobius"/>
    </source>
</evidence>
<protein>
    <submittedName>
        <fullName evidence="2">Uncharacterized protein</fullName>
    </submittedName>
</protein>
<accession>A0A217EGW0</accession>